<name>A0A6A5CG93_NAEFO</name>
<keyword evidence="3" id="KW-1185">Reference proteome</keyword>
<dbReference type="RefSeq" id="XP_044569071.1">
    <property type="nucleotide sequence ID" value="XM_044711291.1"/>
</dbReference>
<evidence type="ECO:0000256" key="1">
    <source>
        <dbReference type="SAM" id="MobiDB-lite"/>
    </source>
</evidence>
<feature type="compositionally biased region" description="Low complexity" evidence="1">
    <location>
        <begin position="265"/>
        <end position="277"/>
    </location>
</feature>
<organism evidence="2 3">
    <name type="scientific">Naegleria fowleri</name>
    <name type="common">Brain eating amoeba</name>
    <dbReference type="NCBI Taxonomy" id="5763"/>
    <lineage>
        <taxon>Eukaryota</taxon>
        <taxon>Discoba</taxon>
        <taxon>Heterolobosea</taxon>
        <taxon>Tetramitia</taxon>
        <taxon>Eutetramitia</taxon>
        <taxon>Vahlkampfiidae</taxon>
        <taxon>Naegleria</taxon>
    </lineage>
</organism>
<feature type="region of interest" description="Disordered" evidence="1">
    <location>
        <begin position="708"/>
        <end position="728"/>
    </location>
</feature>
<evidence type="ECO:0000313" key="2">
    <source>
        <dbReference type="EMBL" id="KAF0984358.1"/>
    </source>
</evidence>
<feature type="region of interest" description="Disordered" evidence="1">
    <location>
        <begin position="251"/>
        <end position="277"/>
    </location>
</feature>
<dbReference type="OMA" id="ATNFNYF"/>
<dbReference type="AlphaFoldDB" id="A0A6A5CG93"/>
<dbReference type="GeneID" id="68114753"/>
<evidence type="ECO:0000313" key="3">
    <source>
        <dbReference type="Proteomes" id="UP000444721"/>
    </source>
</evidence>
<reference evidence="2 3" key="1">
    <citation type="journal article" date="2019" name="Sci. Rep.">
        <title>Nanopore sequencing improves the draft genome of the human pathogenic amoeba Naegleria fowleri.</title>
        <authorList>
            <person name="Liechti N."/>
            <person name="Schurch N."/>
            <person name="Bruggmann R."/>
            <person name="Wittwer M."/>
        </authorList>
    </citation>
    <scope>NUCLEOTIDE SEQUENCE [LARGE SCALE GENOMIC DNA]</scope>
    <source>
        <strain evidence="2 3">ATCC 30894</strain>
    </source>
</reference>
<comment type="caution">
    <text evidence="2">The sequence shown here is derived from an EMBL/GenBank/DDBJ whole genome shotgun (WGS) entry which is preliminary data.</text>
</comment>
<dbReference type="VEuPathDB" id="AmoebaDB:FDP41_007535"/>
<dbReference type="VEuPathDB" id="AmoebaDB:NfTy_003750"/>
<accession>A0A6A5CG93</accession>
<dbReference type="OrthoDB" id="10362950at2759"/>
<protein>
    <submittedName>
        <fullName evidence="2">Uncharacterized protein</fullName>
    </submittedName>
</protein>
<dbReference type="EMBL" id="VFQX01000003">
    <property type="protein sequence ID" value="KAF0984358.1"/>
    <property type="molecule type" value="Genomic_DNA"/>
</dbReference>
<sequence>MKRENEFKFQASNFVGALNELLKGVVPLSPEDDPSLNSIFQNMTKKTNEAWLNKLRSNKIVEANIFKHLHAELSNLPFVYPCCQHNEKCKSFMMDQQTLMGNETFYLGRLLDYQKLPTVKELLQLDSNASRGLKNLALLEEQGVDVFDELSKSYFAAQANAKQPRVMTNIQLGHQIRFLTSLISLFLNSDEEKEKLTNLIQTPNPESQTLPSSQFKNIFMDINRLPVSASCPNLGASKKVNSGLGLLFQQQQQGDNTKKNEENCQSPPQNSSSPSSQIFKPSEAFFHSHLFMLTVVGENSKNVLEFKTHLRRIIYQCMSDLVTSYQSHVTTNQNSELQPLRSIGVMYDRYRIYLIEFMLSTDSEHRCIVMDAMGINYSGAGQGMALVFNILSQYLKAQCKGIDENEDQSCPTTSTTVGEGQFSHKPLSYFDSKYIFTQLKLTYHEVKKANSSHASLSMSTTCLDQVVSAPCNTFSNISEGLHTGSVNNSLNKSSSHSSRSSHNSSLNNSNNNASETQNTCNGMNNNNTSPANGIRHLVKSASFQSDENSLLNLETVTESSCSILAQQESILHGAFSHHHHSLLLPNTAQNVSHGQCHSPPSTNAIISRTSTTSPLSMSKPILNRPSLFGNNNTMSHSTSSLPIPSSSSAPVSAKGMKIFQRSKAILSDATNFNYFDKFKNVVKGPNNTPGQHQQSSPQRIVNNNLTSSSVASIPTSRGRSSTIVGGSKNNPAVNLTSSLFYEMNK</sequence>
<feature type="compositionally biased region" description="Low complexity" evidence="1">
    <location>
        <begin position="485"/>
        <end position="528"/>
    </location>
</feature>
<proteinExistence type="predicted"/>
<dbReference type="VEuPathDB" id="AmoebaDB:NF0001910"/>
<feature type="region of interest" description="Disordered" evidence="1">
    <location>
        <begin position="485"/>
        <end position="533"/>
    </location>
</feature>
<gene>
    <name evidence="2" type="ORF">FDP41_007535</name>
</gene>
<dbReference type="Proteomes" id="UP000444721">
    <property type="component" value="Unassembled WGS sequence"/>
</dbReference>